<dbReference type="Gene3D" id="3.40.50.150">
    <property type="entry name" value="Vaccinia Virus protein VP39"/>
    <property type="match status" value="1"/>
</dbReference>
<keyword evidence="3" id="KW-0808">Transferase</keyword>
<evidence type="ECO:0000256" key="2">
    <source>
        <dbReference type="ARBA" id="ARBA00022603"/>
    </source>
</evidence>
<dbReference type="eggNOG" id="COG2226">
    <property type="taxonomic scope" value="Bacteria"/>
</dbReference>
<dbReference type="InterPro" id="IPR013216">
    <property type="entry name" value="Methyltransf_11"/>
</dbReference>
<reference evidence="5 6" key="1">
    <citation type="submission" date="2014-08" db="EMBL/GenBank/DDBJ databases">
        <title>Comparative genomics of the Paenibacillus odorifer group.</title>
        <authorList>
            <person name="den Bakker H.C."/>
            <person name="Tsai Y.-C."/>
            <person name="Martin N."/>
            <person name="Korlach J."/>
            <person name="Wiedmann M."/>
        </authorList>
    </citation>
    <scope>NUCLEOTIDE SEQUENCE [LARGE SCALE GENOMIC DNA]</scope>
    <source>
        <strain evidence="5 6">DSM 1735</strain>
    </source>
</reference>
<evidence type="ECO:0000259" key="4">
    <source>
        <dbReference type="Pfam" id="PF08241"/>
    </source>
</evidence>
<accession>A0A089HNG0</accession>
<dbReference type="PANTHER" id="PTHR44942:SF4">
    <property type="entry name" value="METHYLTRANSFERASE TYPE 11 DOMAIN-CONTAINING PROTEIN"/>
    <property type="match status" value="1"/>
</dbReference>
<feature type="domain" description="Methyltransferase type 11" evidence="4">
    <location>
        <begin position="43"/>
        <end position="138"/>
    </location>
</feature>
<dbReference type="GO" id="GO:0032259">
    <property type="term" value="P:methylation"/>
    <property type="evidence" value="ECO:0007669"/>
    <property type="project" value="UniProtKB-KW"/>
</dbReference>
<dbReference type="RefSeq" id="WP_042206115.1">
    <property type="nucleotide sequence ID" value="NZ_CP009288.1"/>
</dbReference>
<dbReference type="Pfam" id="PF08241">
    <property type="entry name" value="Methyltransf_11"/>
    <property type="match status" value="1"/>
</dbReference>
<dbReference type="STRING" id="44251.PDUR_10230"/>
<dbReference type="OrthoDB" id="9760689at2"/>
<dbReference type="CDD" id="cd02440">
    <property type="entry name" value="AdoMet_MTases"/>
    <property type="match status" value="1"/>
</dbReference>
<evidence type="ECO:0000256" key="1">
    <source>
        <dbReference type="ARBA" id="ARBA00008361"/>
    </source>
</evidence>
<dbReference type="SUPFAM" id="SSF53335">
    <property type="entry name" value="S-adenosyl-L-methionine-dependent methyltransferases"/>
    <property type="match status" value="1"/>
</dbReference>
<dbReference type="AlphaFoldDB" id="A0A089HNG0"/>
<keyword evidence="6" id="KW-1185">Reference proteome</keyword>
<dbReference type="PANTHER" id="PTHR44942">
    <property type="entry name" value="METHYLTRANSF_11 DOMAIN-CONTAINING PROTEIN"/>
    <property type="match status" value="1"/>
</dbReference>
<dbReference type="EMBL" id="CP009288">
    <property type="protein sequence ID" value="AIQ12255.1"/>
    <property type="molecule type" value="Genomic_DNA"/>
</dbReference>
<protein>
    <recommendedName>
        <fullName evidence="4">Methyltransferase type 11 domain-containing protein</fullName>
    </recommendedName>
</protein>
<keyword evidence="2" id="KW-0489">Methyltransferase</keyword>
<comment type="similarity">
    <text evidence="1">Belongs to the methyltransferase superfamily.</text>
</comment>
<gene>
    <name evidence="5" type="ORF">PDUR_10230</name>
</gene>
<sequence>MTVHFTYDSKDLAKAYDEISNSQFKNGTLLVEKLAVKPGQSILDIGSGTGRLGRHIGEIIGDTGSFLGIDPLEERVKIANDKNQQANAAYKIGVAEDLGFIPDSSIDIIYLNAVFHWVVDKEKALQEIYRVLKPGGKAGFATGARELNSITGLNRITNSVLSEGLYKQAVNFADSIQNLHGLTTTNLVQLLANNGLKVRDVQIKEVERKYRSAQEITRFIEASSFGNYLNHVPDTLRSQAKVDIEAELDKHRSGDGSIKFSNYTIFAIAQKSLSSAA</sequence>
<name>A0A089HNG0_PAEDU</name>
<dbReference type="Proteomes" id="UP000029409">
    <property type="component" value="Chromosome"/>
</dbReference>
<dbReference type="GO" id="GO:0008757">
    <property type="term" value="F:S-adenosylmethionine-dependent methyltransferase activity"/>
    <property type="evidence" value="ECO:0007669"/>
    <property type="project" value="InterPro"/>
</dbReference>
<dbReference type="InterPro" id="IPR029063">
    <property type="entry name" value="SAM-dependent_MTases_sf"/>
</dbReference>
<evidence type="ECO:0000313" key="6">
    <source>
        <dbReference type="Proteomes" id="UP000029409"/>
    </source>
</evidence>
<organism evidence="5 6">
    <name type="scientific">Paenibacillus durus</name>
    <name type="common">Paenibacillus azotofixans</name>
    <dbReference type="NCBI Taxonomy" id="44251"/>
    <lineage>
        <taxon>Bacteria</taxon>
        <taxon>Bacillati</taxon>
        <taxon>Bacillota</taxon>
        <taxon>Bacilli</taxon>
        <taxon>Bacillales</taxon>
        <taxon>Paenibacillaceae</taxon>
        <taxon>Paenibacillus</taxon>
    </lineage>
</organism>
<dbReference type="InterPro" id="IPR051052">
    <property type="entry name" value="Diverse_substrate_MTase"/>
</dbReference>
<evidence type="ECO:0000313" key="5">
    <source>
        <dbReference type="EMBL" id="AIQ12255.1"/>
    </source>
</evidence>
<proteinExistence type="inferred from homology"/>
<dbReference type="KEGG" id="pdu:PDUR_10230"/>
<evidence type="ECO:0000256" key="3">
    <source>
        <dbReference type="ARBA" id="ARBA00022679"/>
    </source>
</evidence>